<dbReference type="EMBL" id="FOQK01000001">
    <property type="protein sequence ID" value="SFH65620.1"/>
    <property type="molecule type" value="Genomic_DNA"/>
</dbReference>
<evidence type="ECO:0000313" key="1">
    <source>
        <dbReference type="EMBL" id="SFH65620.1"/>
    </source>
</evidence>
<reference evidence="1 2" key="1">
    <citation type="submission" date="2016-10" db="EMBL/GenBank/DDBJ databases">
        <authorList>
            <person name="de Groot N.N."/>
        </authorList>
    </citation>
    <scope>NUCLEOTIDE SEQUENCE [LARGE SCALE GENOMIC DNA]</scope>
    <source>
        <strain evidence="1 2">Z108</strain>
    </source>
</reference>
<dbReference type="AlphaFoldDB" id="A0A1I3BTV9"/>
<evidence type="ECO:0000313" key="2">
    <source>
        <dbReference type="Proteomes" id="UP000183639"/>
    </source>
</evidence>
<name>A0A1I3BTV9_SELRU</name>
<dbReference type="OrthoDB" id="1666755at2"/>
<protein>
    <submittedName>
        <fullName evidence="1">Uncharacterized protein</fullName>
    </submittedName>
</protein>
<sequence>MDVSLEIRTESIAAAPRVNIDEARTSRYGPRRTRKEKELGQEGTTDNNAYKVEITRGYRSPLSEAFSRLSSEQMEIFRAGVVRGSERMHKGA</sequence>
<gene>
    <name evidence="1" type="ORF">SAMN04487861_101219</name>
</gene>
<proteinExistence type="predicted"/>
<dbReference type="Proteomes" id="UP000183639">
    <property type="component" value="Unassembled WGS sequence"/>
</dbReference>
<organism evidence="1 2">
    <name type="scientific">Selenomonas ruminantium</name>
    <dbReference type="NCBI Taxonomy" id="971"/>
    <lineage>
        <taxon>Bacteria</taxon>
        <taxon>Bacillati</taxon>
        <taxon>Bacillota</taxon>
        <taxon>Negativicutes</taxon>
        <taxon>Selenomonadales</taxon>
        <taxon>Selenomonadaceae</taxon>
        <taxon>Selenomonas</taxon>
    </lineage>
</organism>
<dbReference type="RefSeq" id="WP_075441611.1">
    <property type="nucleotide sequence ID" value="NZ_FOQK01000001.1"/>
</dbReference>
<accession>A0A1I3BTV9</accession>